<dbReference type="AlphaFoldDB" id="A0A1V9ZMI9"/>
<reference evidence="5 6" key="1">
    <citation type="journal article" date="2014" name="Genome Biol. Evol.">
        <title>The secreted proteins of Achlya hypogyna and Thraustotheca clavata identify the ancestral oomycete secretome and reveal gene acquisitions by horizontal gene transfer.</title>
        <authorList>
            <person name="Misner I."/>
            <person name="Blouin N."/>
            <person name="Leonard G."/>
            <person name="Richards T.A."/>
            <person name="Lane C.E."/>
        </authorList>
    </citation>
    <scope>NUCLEOTIDE SEQUENCE [LARGE SCALE GENOMIC DNA]</scope>
    <source>
        <strain evidence="5 6">ATCC 48635</strain>
    </source>
</reference>
<proteinExistence type="predicted"/>
<dbReference type="InterPro" id="IPR036770">
    <property type="entry name" value="Ankyrin_rpt-contain_sf"/>
</dbReference>
<keyword evidence="2 3" id="KW-0040">ANK repeat</keyword>
<evidence type="ECO:0000259" key="4">
    <source>
        <dbReference type="PROSITE" id="PS50011"/>
    </source>
</evidence>
<dbReference type="PANTHER" id="PTHR24171">
    <property type="entry name" value="ANKYRIN REPEAT DOMAIN-CONTAINING PROTEIN 39-RELATED"/>
    <property type="match status" value="1"/>
</dbReference>
<dbReference type="InterPro" id="IPR011009">
    <property type="entry name" value="Kinase-like_dom_sf"/>
</dbReference>
<evidence type="ECO:0000256" key="3">
    <source>
        <dbReference type="PROSITE-ProRule" id="PRU00023"/>
    </source>
</evidence>
<protein>
    <submittedName>
        <fullName evidence="5">Ankyrin 2,3/unc44</fullName>
    </submittedName>
</protein>
<accession>A0A1V9ZMI9</accession>
<evidence type="ECO:0000256" key="2">
    <source>
        <dbReference type="ARBA" id="ARBA00023043"/>
    </source>
</evidence>
<organism evidence="5 6">
    <name type="scientific">Achlya hypogyna</name>
    <name type="common">Oomycete</name>
    <name type="synonym">Protoachlya hypogyna</name>
    <dbReference type="NCBI Taxonomy" id="1202772"/>
    <lineage>
        <taxon>Eukaryota</taxon>
        <taxon>Sar</taxon>
        <taxon>Stramenopiles</taxon>
        <taxon>Oomycota</taxon>
        <taxon>Saprolegniomycetes</taxon>
        <taxon>Saprolegniales</taxon>
        <taxon>Achlyaceae</taxon>
        <taxon>Achlya</taxon>
    </lineage>
</organism>
<dbReference type="PRINTS" id="PR01415">
    <property type="entry name" value="ANKYRIN"/>
</dbReference>
<dbReference type="Gene3D" id="1.25.40.20">
    <property type="entry name" value="Ankyrin repeat-containing domain"/>
    <property type="match status" value="2"/>
</dbReference>
<dbReference type="Proteomes" id="UP000243579">
    <property type="component" value="Unassembled WGS sequence"/>
</dbReference>
<dbReference type="SMART" id="SM00248">
    <property type="entry name" value="ANK"/>
    <property type="match status" value="7"/>
</dbReference>
<feature type="repeat" description="ANK" evidence="3">
    <location>
        <begin position="74"/>
        <end position="106"/>
    </location>
</feature>
<evidence type="ECO:0000313" key="5">
    <source>
        <dbReference type="EMBL" id="OQR99197.1"/>
    </source>
</evidence>
<dbReference type="Gene3D" id="3.30.200.20">
    <property type="entry name" value="Phosphorylase Kinase, domain 1"/>
    <property type="match status" value="1"/>
</dbReference>
<dbReference type="Gene3D" id="1.10.510.10">
    <property type="entry name" value="Transferase(Phosphotransferase) domain 1"/>
    <property type="match status" value="1"/>
</dbReference>
<dbReference type="PROSITE" id="PS50297">
    <property type="entry name" value="ANK_REP_REGION"/>
    <property type="match status" value="5"/>
</dbReference>
<comment type="caution">
    <text evidence="5">The sequence shown here is derived from an EMBL/GenBank/DDBJ whole genome shotgun (WGS) entry which is preliminary data.</text>
</comment>
<dbReference type="OrthoDB" id="539213at2759"/>
<dbReference type="InterPro" id="IPR000719">
    <property type="entry name" value="Prot_kinase_dom"/>
</dbReference>
<dbReference type="GO" id="GO:0005524">
    <property type="term" value="F:ATP binding"/>
    <property type="evidence" value="ECO:0007669"/>
    <property type="project" value="InterPro"/>
</dbReference>
<evidence type="ECO:0000256" key="1">
    <source>
        <dbReference type="ARBA" id="ARBA00022737"/>
    </source>
</evidence>
<gene>
    <name evidence="5" type="ORF">ACHHYP_07225</name>
</gene>
<evidence type="ECO:0000313" key="6">
    <source>
        <dbReference type="Proteomes" id="UP000243579"/>
    </source>
</evidence>
<dbReference type="PRINTS" id="PR00109">
    <property type="entry name" value="TYRKINASE"/>
</dbReference>
<feature type="repeat" description="ANK" evidence="3">
    <location>
        <begin position="41"/>
        <end position="73"/>
    </location>
</feature>
<dbReference type="InterPro" id="IPR001245">
    <property type="entry name" value="Ser-Thr/Tyr_kinase_cat_dom"/>
</dbReference>
<dbReference type="PANTHER" id="PTHR24171:SF9">
    <property type="entry name" value="ANKYRIN REPEAT DOMAIN-CONTAINING PROTEIN 39"/>
    <property type="match status" value="1"/>
</dbReference>
<feature type="repeat" description="ANK" evidence="3">
    <location>
        <begin position="140"/>
        <end position="172"/>
    </location>
</feature>
<sequence>MGFTWFGIGKGRHLVQAAKDGDVEQVTMLLRKRANPNAKKAGTTALFYAASSGRVPIVMMLVEAGADVNKHTSIGEYPIYIAAANGHAEVVQILVSAKANVNKTKRDGDSALYIAAANGHTRIVEILIAAKADVNKTNKTGDLPIKMAAQGGFVEIVRMLIAAKADMNKCDEFGFSTIYTAASHGEDEIVQLLIDAGANMDPSKYFNPIHIATVNGHRNCARMIKQAIRAAAAEKAMRHVPREEIPRLEYLGTGIQGYVYKSEYHGQDVAVKVFLRRNKASIPILDKEFDLICRLESPNIVQPIVVFREDVGPNEPLQIVSEYMDGGNLADYLRQKREHQPTVMDFSTVEVALAITKGVFDLHTNNIMHRNLKSTNILLSSTGQHIKLSDVGIPPVLQYERMTDALGAAYWIAPEVLLGEEPTFESDIYSLGVVLAEIETMQRPYWNVTKTVWDILEDVKRGDIRPELMPDCPPSYRKVVEGCLKRDPIERPNALQVLECFVFAVHANK</sequence>
<keyword evidence="6" id="KW-1185">Reference proteome</keyword>
<feature type="repeat" description="ANK" evidence="3">
    <location>
        <begin position="173"/>
        <end position="205"/>
    </location>
</feature>
<dbReference type="Pfam" id="PF00069">
    <property type="entry name" value="Pkinase"/>
    <property type="match status" value="1"/>
</dbReference>
<dbReference type="EMBL" id="JNBR01000073">
    <property type="protein sequence ID" value="OQR99197.1"/>
    <property type="molecule type" value="Genomic_DNA"/>
</dbReference>
<dbReference type="GO" id="GO:0004672">
    <property type="term" value="F:protein kinase activity"/>
    <property type="evidence" value="ECO:0007669"/>
    <property type="project" value="InterPro"/>
</dbReference>
<name>A0A1V9ZMI9_ACHHY</name>
<dbReference type="PIRSF" id="PIRSF000654">
    <property type="entry name" value="Integrin-linked_kinase"/>
    <property type="match status" value="1"/>
</dbReference>
<dbReference type="Pfam" id="PF12796">
    <property type="entry name" value="Ank_2"/>
    <property type="match status" value="3"/>
</dbReference>
<keyword evidence="1" id="KW-0677">Repeat</keyword>
<feature type="repeat" description="ANK" evidence="3">
    <location>
        <begin position="107"/>
        <end position="139"/>
    </location>
</feature>
<dbReference type="SUPFAM" id="SSF56112">
    <property type="entry name" value="Protein kinase-like (PK-like)"/>
    <property type="match status" value="1"/>
</dbReference>
<dbReference type="PROSITE" id="PS50011">
    <property type="entry name" value="PROTEIN_KINASE_DOM"/>
    <property type="match status" value="1"/>
</dbReference>
<dbReference type="STRING" id="1202772.A0A1V9ZMI9"/>
<feature type="domain" description="Protein kinase" evidence="4">
    <location>
        <begin position="245"/>
        <end position="504"/>
    </location>
</feature>
<dbReference type="PROSITE" id="PS50088">
    <property type="entry name" value="ANK_REPEAT"/>
    <property type="match status" value="5"/>
</dbReference>
<dbReference type="InterPro" id="IPR002110">
    <property type="entry name" value="Ankyrin_rpt"/>
</dbReference>
<dbReference type="SUPFAM" id="SSF48403">
    <property type="entry name" value="Ankyrin repeat"/>
    <property type="match status" value="1"/>
</dbReference>